<dbReference type="EMBL" id="LKAM01000020">
    <property type="protein sequence ID" value="KUM45323.1"/>
    <property type="molecule type" value="Genomic_DNA"/>
</dbReference>
<protein>
    <submittedName>
        <fullName evidence="2">Uncharacterized protein</fullName>
    </submittedName>
</protein>
<comment type="caution">
    <text evidence="2">The sequence shown here is derived from an EMBL/GenBank/DDBJ whole genome shotgun (WGS) entry which is preliminary data.</text>
</comment>
<proteinExistence type="predicted"/>
<sequence length="136" mass="14686">MFLTSVSTKLYLSSDKARAGVGSNRGLYQFTSPNPSPTDPEGSSKLMHANSSATAEVSSLSLKSSPALPCPFSLSEAPSPSSIRSYSQNNHCLTHFINPFLSCSITHPFLTCYLLHTGSYANYSIAVFFILFHVQA</sequence>
<feature type="region of interest" description="Disordered" evidence="1">
    <location>
        <begin position="24"/>
        <end position="51"/>
    </location>
</feature>
<dbReference type="AlphaFoldDB" id="A0A124GMD8"/>
<keyword evidence="2" id="KW-0496">Mitochondrion</keyword>
<gene>
    <name evidence="2" type="ORF">ABT39_MTgene3396</name>
</gene>
<evidence type="ECO:0000256" key="1">
    <source>
        <dbReference type="SAM" id="MobiDB-lite"/>
    </source>
</evidence>
<geneLocation type="mitochondrion" evidence="2"/>
<name>A0A124GMD8_PICGL</name>
<accession>A0A124GMD8</accession>
<organism evidence="2">
    <name type="scientific">Picea glauca</name>
    <name type="common">White spruce</name>
    <name type="synonym">Pinus glauca</name>
    <dbReference type="NCBI Taxonomy" id="3330"/>
    <lineage>
        <taxon>Eukaryota</taxon>
        <taxon>Viridiplantae</taxon>
        <taxon>Streptophyta</taxon>
        <taxon>Embryophyta</taxon>
        <taxon>Tracheophyta</taxon>
        <taxon>Spermatophyta</taxon>
        <taxon>Pinopsida</taxon>
        <taxon>Pinidae</taxon>
        <taxon>Conifers I</taxon>
        <taxon>Pinales</taxon>
        <taxon>Pinaceae</taxon>
        <taxon>Picea</taxon>
    </lineage>
</organism>
<evidence type="ECO:0000313" key="2">
    <source>
        <dbReference type="EMBL" id="KUM45323.1"/>
    </source>
</evidence>
<reference evidence="2" key="1">
    <citation type="journal article" date="2015" name="Genome Biol. Evol.">
        <title>Organellar Genomes of White Spruce (Picea glauca): Assembly and Annotation.</title>
        <authorList>
            <person name="Jackman S.D."/>
            <person name="Warren R.L."/>
            <person name="Gibb E.A."/>
            <person name="Vandervalk B.P."/>
            <person name="Mohamadi H."/>
            <person name="Chu J."/>
            <person name="Raymond A."/>
            <person name="Pleasance S."/>
            <person name="Coope R."/>
            <person name="Wildung M.R."/>
            <person name="Ritland C.E."/>
            <person name="Bousquet J."/>
            <person name="Jones S.J."/>
            <person name="Bohlmann J."/>
            <person name="Birol I."/>
        </authorList>
    </citation>
    <scope>NUCLEOTIDE SEQUENCE [LARGE SCALE GENOMIC DNA]</scope>
    <source>
        <tissue evidence="2">Flushing bud</tissue>
    </source>
</reference>